<gene>
    <name evidence="1" type="ORF">KK060_05390</name>
</gene>
<keyword evidence="2" id="KW-1185">Reference proteome</keyword>
<dbReference type="Proteomes" id="UP000772618">
    <property type="component" value="Unassembled WGS sequence"/>
</dbReference>
<evidence type="ECO:0000313" key="2">
    <source>
        <dbReference type="Proteomes" id="UP000772618"/>
    </source>
</evidence>
<sequence length="153" mass="17155">MNVLEIKHKLHVFCQEYLAKRIQTCEQALALLHQDIEEETKSSAGDKYETGRSMIQLEMEKHNNQLAESIKLKNQLDRIKPALHNSNVIQPGSLVITDQGNYYLSISAGQVVIDNKNYLCISPSSPIGLSLSQAAKGQAVQFNTRSFKILDVQ</sequence>
<dbReference type="EMBL" id="JAHESD010000007">
    <property type="protein sequence ID" value="MBT1702702.1"/>
    <property type="molecule type" value="Genomic_DNA"/>
</dbReference>
<reference evidence="1 2" key="1">
    <citation type="submission" date="2021-05" db="EMBL/GenBank/DDBJ databases">
        <title>A Polyphasic approach of four new species of the genus Ohtaekwangia: Ohtaekwangia histidinii sp. nov., Ohtaekwangia cretensis sp. nov., Ohtaekwangia indiensis sp. nov., Ohtaekwangia reichenbachii sp. nov. from diverse environment.</title>
        <authorList>
            <person name="Octaviana S."/>
        </authorList>
    </citation>
    <scope>NUCLEOTIDE SEQUENCE [LARGE SCALE GENOMIC DNA]</scope>
    <source>
        <strain evidence="1 2">PWU20</strain>
    </source>
</reference>
<organism evidence="1 2">
    <name type="scientific">Chryseosolibacter indicus</name>
    <dbReference type="NCBI Taxonomy" id="2782351"/>
    <lineage>
        <taxon>Bacteria</taxon>
        <taxon>Pseudomonadati</taxon>
        <taxon>Bacteroidota</taxon>
        <taxon>Cytophagia</taxon>
        <taxon>Cytophagales</taxon>
        <taxon>Chryseotaleaceae</taxon>
        <taxon>Chryseosolibacter</taxon>
    </lineage>
</organism>
<dbReference type="RefSeq" id="WP_254152668.1">
    <property type="nucleotide sequence ID" value="NZ_JAHESD010000007.1"/>
</dbReference>
<comment type="caution">
    <text evidence="1">The sequence shown here is derived from an EMBL/GenBank/DDBJ whole genome shotgun (WGS) entry which is preliminary data.</text>
</comment>
<accession>A0ABS5VMM2</accession>
<proteinExistence type="predicted"/>
<protein>
    <submittedName>
        <fullName evidence="1">3-oxoacyl-ACP synthase</fullName>
    </submittedName>
</protein>
<evidence type="ECO:0000313" key="1">
    <source>
        <dbReference type="EMBL" id="MBT1702702.1"/>
    </source>
</evidence>
<name>A0ABS5VMM2_9BACT</name>